<evidence type="ECO:0000256" key="7">
    <source>
        <dbReference type="SAM" id="Phobius"/>
    </source>
</evidence>
<evidence type="ECO:0000256" key="5">
    <source>
        <dbReference type="ARBA" id="ARBA00023136"/>
    </source>
</evidence>
<dbReference type="InterPro" id="IPR029207">
    <property type="entry name" value="FAM198"/>
</dbReference>
<evidence type="ECO:0000256" key="3">
    <source>
        <dbReference type="ARBA" id="ARBA00007691"/>
    </source>
</evidence>
<dbReference type="AlphaFoldDB" id="G5ALY6"/>
<proteinExistence type="inferred from homology"/>
<dbReference type="GO" id="GO:0005794">
    <property type="term" value="C:Golgi apparatus"/>
    <property type="evidence" value="ECO:0007669"/>
    <property type="project" value="UniProtKB-SubCell"/>
</dbReference>
<reference evidence="8 9" key="1">
    <citation type="journal article" date="2011" name="Nature">
        <title>Genome sequencing reveals insights into physiology and longevity of the naked mole rat.</title>
        <authorList>
            <person name="Kim E.B."/>
            <person name="Fang X."/>
            <person name="Fushan A.A."/>
            <person name="Huang Z."/>
            <person name="Lobanov A.V."/>
            <person name="Han L."/>
            <person name="Marino S.M."/>
            <person name="Sun X."/>
            <person name="Turanov A.A."/>
            <person name="Yang P."/>
            <person name="Yim S.H."/>
            <person name="Zhao X."/>
            <person name="Kasaikina M.V."/>
            <person name="Stoletzki N."/>
            <person name="Peng C."/>
            <person name="Polak P."/>
            <person name="Xiong Z."/>
            <person name="Kiezun A."/>
            <person name="Zhu Y."/>
            <person name="Chen Y."/>
            <person name="Kryukov G.V."/>
            <person name="Zhang Q."/>
            <person name="Peshkin L."/>
            <person name="Yang L."/>
            <person name="Bronson R.T."/>
            <person name="Buffenstein R."/>
            <person name="Wang B."/>
            <person name="Han C."/>
            <person name="Li Q."/>
            <person name="Chen L."/>
            <person name="Zhao W."/>
            <person name="Sunyaev S.R."/>
            <person name="Park T.J."/>
            <person name="Zhang G."/>
            <person name="Wang J."/>
            <person name="Gladyshev V.N."/>
        </authorList>
    </citation>
    <scope>NUCLEOTIDE SEQUENCE [LARGE SCALE GENOMIC DNA]</scope>
</reference>
<feature type="region of interest" description="Disordered" evidence="6">
    <location>
        <begin position="199"/>
        <end position="301"/>
    </location>
</feature>
<protein>
    <recommendedName>
        <fullName evidence="10">Protein FAM198A</fullName>
    </recommendedName>
</protein>
<gene>
    <name evidence="8" type="ORF">GW7_09185</name>
</gene>
<sequence length="719" mass="79283">MTSMRALSAEGLWEMLWNEKLAVETAGPGHTARGHFLKANSLFQSHLDSTDALGQDSRFVVLCLEAKSEQLQRCAGPMPACSRAVTLNGLGRLEPSCLTRIGTEAAVVTGWPCLKWSSCVPPQASWLWRRLHGKRWTVVAFCLLVTLLAVTITCLPRQRPATHPDPGSLEPQGDTGTLMPHVWQVLSSSQRQRMRMLELRQGQAWPRNPTTVGAEKQDHRGQADRSRQPPGRDSKHPGRIRRDVTWTGDRGLHTQRLLREEEVRDSGDKGLAQPGHKAPMEEMQNDSGSPGSRHAWTNGAADARPTPWFHLAEGRGLLGVGDRVFMGGKQTGDPMLLSGAHPWPGSVGDLQGSMWCDTEPLAGPGSDGQRPPWLTEHDVQTLQLLAQGEVVGKASVPGHGQVLQVELSAEGTHRDAAPPRLSLHCSQGLCGLIKRPRDLLEVLSFHLDRVLGLCRSLPAAARRFRSPLLPYRYTDGIARPVIWWAPDVQHLEDPEEDQNSLALGWLQYQALLAHGCSSGPGQAPCLGIHRIEWARLALFDFLLQVHDRLDRYCCGFQPEPSDPCVEERLREKCQNPAELRLVHILVRSSDPSRLVYIDNAGMLQHHKDKLNFRLLEGIDGFPEAAVRVLASGCLQNLLLKSLQMDPVFWESQGRAPGLTRVLQTLEWRGQGCLHPPALLNGSKGALETAPHTYTGALPVCTGQGSSSVPCMHRTQHKVK</sequence>
<feature type="transmembrane region" description="Helical" evidence="7">
    <location>
        <begin position="136"/>
        <end position="153"/>
    </location>
</feature>
<evidence type="ECO:0000256" key="1">
    <source>
        <dbReference type="ARBA" id="ARBA00004308"/>
    </source>
</evidence>
<accession>G5ALY6</accession>
<evidence type="ECO:0000256" key="2">
    <source>
        <dbReference type="ARBA" id="ARBA00004555"/>
    </source>
</evidence>
<evidence type="ECO:0000256" key="6">
    <source>
        <dbReference type="SAM" id="MobiDB-lite"/>
    </source>
</evidence>
<keyword evidence="7" id="KW-0812">Transmembrane</keyword>
<keyword evidence="4" id="KW-0333">Golgi apparatus</keyword>
<dbReference type="STRING" id="10181.G5ALY6"/>
<dbReference type="EMBL" id="JH165904">
    <property type="protein sequence ID" value="EHA98046.1"/>
    <property type="molecule type" value="Genomic_DNA"/>
</dbReference>
<dbReference type="PANTHER" id="PTHR15905">
    <property type="entry name" value="GOLGI-ASSOCIATED KINASE 1B-RELATED"/>
    <property type="match status" value="1"/>
</dbReference>
<keyword evidence="7" id="KW-1133">Transmembrane helix</keyword>
<evidence type="ECO:0000313" key="9">
    <source>
        <dbReference type="Proteomes" id="UP000006813"/>
    </source>
</evidence>
<feature type="compositionally biased region" description="Basic and acidic residues" evidence="6">
    <location>
        <begin position="215"/>
        <end position="244"/>
    </location>
</feature>
<evidence type="ECO:0000256" key="4">
    <source>
        <dbReference type="ARBA" id="ARBA00023034"/>
    </source>
</evidence>
<name>G5ALY6_HETGA</name>
<evidence type="ECO:0000313" key="8">
    <source>
        <dbReference type="EMBL" id="EHA98046.1"/>
    </source>
</evidence>
<comment type="subcellular location">
    <subcellularLocation>
        <location evidence="1">Endomembrane system</location>
    </subcellularLocation>
    <subcellularLocation>
        <location evidence="2">Golgi apparatus</location>
    </subcellularLocation>
</comment>
<comment type="similarity">
    <text evidence="3">Belongs to the GASK family.</text>
</comment>
<dbReference type="Pfam" id="PF15051">
    <property type="entry name" value="FAM198"/>
    <property type="match status" value="1"/>
</dbReference>
<dbReference type="PANTHER" id="PTHR15905:SF5">
    <property type="entry name" value="GOLGI-ASSOCIATED KINASE 1A"/>
    <property type="match status" value="1"/>
</dbReference>
<evidence type="ECO:0008006" key="10">
    <source>
        <dbReference type="Google" id="ProtNLM"/>
    </source>
</evidence>
<dbReference type="Proteomes" id="UP000006813">
    <property type="component" value="Unassembled WGS sequence"/>
</dbReference>
<feature type="compositionally biased region" description="Basic and acidic residues" evidence="6">
    <location>
        <begin position="257"/>
        <end position="268"/>
    </location>
</feature>
<organism evidence="8 9">
    <name type="scientific">Heterocephalus glaber</name>
    <name type="common">Naked mole rat</name>
    <dbReference type="NCBI Taxonomy" id="10181"/>
    <lineage>
        <taxon>Eukaryota</taxon>
        <taxon>Metazoa</taxon>
        <taxon>Chordata</taxon>
        <taxon>Craniata</taxon>
        <taxon>Vertebrata</taxon>
        <taxon>Euteleostomi</taxon>
        <taxon>Mammalia</taxon>
        <taxon>Eutheria</taxon>
        <taxon>Euarchontoglires</taxon>
        <taxon>Glires</taxon>
        <taxon>Rodentia</taxon>
        <taxon>Hystricomorpha</taxon>
        <taxon>Bathyergidae</taxon>
        <taxon>Heterocephalus</taxon>
    </lineage>
</organism>
<dbReference type="eggNOG" id="ENOG502RYY5">
    <property type="taxonomic scope" value="Eukaryota"/>
</dbReference>
<dbReference type="FunCoup" id="G5ALY6">
    <property type="interactions" value="331"/>
</dbReference>
<keyword evidence="5 7" id="KW-0472">Membrane</keyword>
<dbReference type="InParanoid" id="G5ALY6"/>